<dbReference type="EMBL" id="MTEI01000026">
    <property type="protein sequence ID" value="OQW85991.1"/>
    <property type="molecule type" value="Genomic_DNA"/>
</dbReference>
<dbReference type="InterPro" id="IPR027417">
    <property type="entry name" value="P-loop_NTPase"/>
</dbReference>
<comment type="caution">
    <text evidence="3">The sequence shown here is derived from an EMBL/GenBank/DDBJ whole genome shotgun (WGS) entry which is preliminary data.</text>
</comment>
<dbReference type="InterPro" id="IPR001650">
    <property type="entry name" value="Helicase_C-like"/>
</dbReference>
<proteinExistence type="predicted"/>
<dbReference type="GO" id="GO:0003677">
    <property type="term" value="F:DNA binding"/>
    <property type="evidence" value="ECO:0007669"/>
    <property type="project" value="InterPro"/>
</dbReference>
<dbReference type="PROSITE" id="PS51194">
    <property type="entry name" value="HELICASE_CTER"/>
    <property type="match status" value="1"/>
</dbReference>
<organism evidence="3 4">
    <name type="scientific">Rhodoferax ferrireducens</name>
    <dbReference type="NCBI Taxonomy" id="192843"/>
    <lineage>
        <taxon>Bacteria</taxon>
        <taxon>Pseudomonadati</taxon>
        <taxon>Pseudomonadota</taxon>
        <taxon>Betaproteobacteria</taxon>
        <taxon>Burkholderiales</taxon>
        <taxon>Comamonadaceae</taxon>
        <taxon>Rhodoferax</taxon>
    </lineage>
</organism>
<protein>
    <recommendedName>
        <fullName evidence="5">Type III restriction enzyme, res subunit</fullName>
    </recommendedName>
</protein>
<evidence type="ECO:0000313" key="4">
    <source>
        <dbReference type="Proteomes" id="UP000192505"/>
    </source>
</evidence>
<evidence type="ECO:0000259" key="2">
    <source>
        <dbReference type="PROSITE" id="PS51194"/>
    </source>
</evidence>
<dbReference type="SMART" id="SM00487">
    <property type="entry name" value="DEXDc"/>
    <property type="match status" value="1"/>
</dbReference>
<dbReference type="InterPro" id="IPR014001">
    <property type="entry name" value="Helicase_ATP-bd"/>
</dbReference>
<evidence type="ECO:0000259" key="1">
    <source>
        <dbReference type="PROSITE" id="PS51192"/>
    </source>
</evidence>
<dbReference type="PROSITE" id="PS51192">
    <property type="entry name" value="HELICASE_ATP_BIND_1"/>
    <property type="match status" value="1"/>
</dbReference>
<name>A0A1W9KPF3_9BURK</name>
<evidence type="ECO:0000313" key="3">
    <source>
        <dbReference type="EMBL" id="OQW85991.1"/>
    </source>
</evidence>
<dbReference type="Gene3D" id="3.40.50.300">
    <property type="entry name" value="P-loop containing nucleotide triphosphate hydrolases"/>
    <property type="match status" value="2"/>
</dbReference>
<dbReference type="AlphaFoldDB" id="A0A1W9KPF3"/>
<reference evidence="3 4" key="1">
    <citation type="submission" date="2017-01" db="EMBL/GenBank/DDBJ databases">
        <title>Novel large sulfur bacteria in the metagenomes of groundwater-fed chemosynthetic microbial mats in the Lake Huron basin.</title>
        <authorList>
            <person name="Sharrar A.M."/>
            <person name="Flood B.E."/>
            <person name="Bailey J.V."/>
            <person name="Jones D.S."/>
            <person name="Biddanda B."/>
            <person name="Ruberg S.A."/>
            <person name="Marcus D.N."/>
            <person name="Dick G.J."/>
        </authorList>
    </citation>
    <scope>NUCLEOTIDE SEQUENCE [LARGE SCALE GENOMIC DNA]</scope>
    <source>
        <strain evidence="3">A7</strain>
    </source>
</reference>
<dbReference type="GO" id="GO:0016787">
    <property type="term" value="F:hydrolase activity"/>
    <property type="evidence" value="ECO:0007669"/>
    <property type="project" value="InterPro"/>
</dbReference>
<dbReference type="SUPFAM" id="SSF52540">
    <property type="entry name" value="P-loop containing nucleoside triphosphate hydrolases"/>
    <property type="match status" value="1"/>
</dbReference>
<dbReference type="PANTHER" id="PTHR47396">
    <property type="entry name" value="TYPE I RESTRICTION ENZYME ECOKI R PROTEIN"/>
    <property type="match status" value="1"/>
</dbReference>
<dbReference type="InterPro" id="IPR050742">
    <property type="entry name" value="Helicase_Restrict-Modif_Enz"/>
</dbReference>
<evidence type="ECO:0008006" key="5">
    <source>
        <dbReference type="Google" id="ProtNLM"/>
    </source>
</evidence>
<dbReference type="GO" id="GO:0005524">
    <property type="term" value="F:ATP binding"/>
    <property type="evidence" value="ECO:0007669"/>
    <property type="project" value="InterPro"/>
</dbReference>
<sequence>MKFQELVARADTALSALMPTGTLTLVTAIDPKLAYPRNLIKVLLQLSPADVLLEDASTRNQLLLMLTPKEASALASRLSGQFRKSAYDFLTECKFKRISEKAVLFDFFELNVPHEDVLEQPLASVCVTPRFGLFAHQARALRKVELLLNIEPHRALLHMPTGSGKTRTAMNIVANYLRSREKGVVVWLAHSEELCEQAADEFTKAWNALGIRSVSLTRYWGAYDADLRDIEDGVVIAGLKKAYSRLRTDDHQIRSLCAKNPLVVMDEAHQAIAPTYQLIINQLMRPQSDARLLGLSATPGRTWNDPEADRELSAFFAGRKVSLQVDGFDNPVAYLISHGYLAEPKFVEIESSADLSLSQDEQRRIKESFELPETVLERLAVDEQRNLLVVHHAEQLLKRHQRVILFAASVQQSDILAAVLSARGLWAASITSKSPNGRAESIAAFKDNEDRPKILCNFGVLTTGFDAPQTSAALIARPTLSLVLYSQMVGRAMRGTEAGGNSHCEILTVVDTRLPGFKSVVEAFANWEDVWKESDE</sequence>
<gene>
    <name evidence="3" type="ORF">BWK72_19515</name>
</gene>
<feature type="domain" description="Helicase C-terminal" evidence="2">
    <location>
        <begin position="392"/>
        <end position="536"/>
    </location>
</feature>
<accession>A0A1W9KPF3</accession>
<dbReference type="GO" id="GO:0005829">
    <property type="term" value="C:cytosol"/>
    <property type="evidence" value="ECO:0007669"/>
    <property type="project" value="TreeGrafter"/>
</dbReference>
<dbReference type="SMART" id="SM00490">
    <property type="entry name" value="HELICc"/>
    <property type="match status" value="1"/>
</dbReference>
<dbReference type="Proteomes" id="UP000192505">
    <property type="component" value="Unassembled WGS sequence"/>
</dbReference>
<dbReference type="PANTHER" id="PTHR47396:SF1">
    <property type="entry name" value="ATP-DEPENDENT HELICASE IRC3-RELATED"/>
    <property type="match status" value="1"/>
</dbReference>
<dbReference type="Pfam" id="PF00271">
    <property type="entry name" value="Helicase_C"/>
    <property type="match status" value="1"/>
</dbReference>
<feature type="domain" description="Helicase ATP-binding" evidence="1">
    <location>
        <begin position="146"/>
        <end position="299"/>
    </location>
</feature>
<dbReference type="Pfam" id="PF04851">
    <property type="entry name" value="ResIII"/>
    <property type="match status" value="1"/>
</dbReference>
<dbReference type="InterPro" id="IPR006935">
    <property type="entry name" value="Helicase/UvrB_N"/>
</dbReference>